<reference evidence="2 3" key="1">
    <citation type="submission" date="2020-08" db="EMBL/GenBank/DDBJ databases">
        <title>Sequencing the genomes of 1000 actinobacteria strains.</title>
        <authorList>
            <person name="Klenk H.-P."/>
        </authorList>
    </citation>
    <scope>NUCLEOTIDE SEQUENCE [LARGE SCALE GENOMIC DNA]</scope>
    <source>
        <strain evidence="2 3">DSM 43149</strain>
    </source>
</reference>
<sequence>MHAALTIALVLAGSPVPAPASALYLPTFAVGATTSENDVIDDANTCAGFLEERANLGEQLGIRRVFAARGLPPPPDAIDCQREYGARLWYSFKTTCTPTAVAAGFCDGEILSVAAAMPEDGILTYFHEPEDDMTGVRFVRAFKRVYHLAKTINPAIDVVPVYMGYQWRPESALVTRNGTGGDREVRDWVVPAAFADGYGLGLYWQASARGAEPDDPVSIGLDPRMRRWFAAFGALGRPLALAEWGIDDDLGVRASRGPAIRASFDWLRSHGFQIVCYWQHGNWYLGTSVMPPGGYPDPDGVAAYREMVAAATP</sequence>
<dbReference type="SUPFAM" id="SSF51445">
    <property type="entry name" value="(Trans)glycosidases"/>
    <property type="match status" value="1"/>
</dbReference>
<keyword evidence="3" id="KW-1185">Reference proteome</keyword>
<evidence type="ECO:0000256" key="1">
    <source>
        <dbReference type="SAM" id="SignalP"/>
    </source>
</evidence>
<keyword evidence="1" id="KW-0732">Signal</keyword>
<dbReference type="RefSeq" id="WP_184995084.1">
    <property type="nucleotide sequence ID" value="NZ_BOMK01000041.1"/>
</dbReference>
<comment type="caution">
    <text evidence="2">The sequence shown here is derived from an EMBL/GenBank/DDBJ whole genome shotgun (WGS) entry which is preliminary data.</text>
</comment>
<name>A0A7W7I034_9ACTN</name>
<accession>A0A7W7I034</accession>
<dbReference type="AlphaFoldDB" id="A0A7W7I034"/>
<feature type="signal peptide" evidence="1">
    <location>
        <begin position="1"/>
        <end position="20"/>
    </location>
</feature>
<dbReference type="EMBL" id="JACHNH010000001">
    <property type="protein sequence ID" value="MBB4763830.1"/>
    <property type="molecule type" value="Genomic_DNA"/>
</dbReference>
<proteinExistence type="predicted"/>
<evidence type="ECO:0000313" key="3">
    <source>
        <dbReference type="Proteomes" id="UP000578112"/>
    </source>
</evidence>
<dbReference type="Proteomes" id="UP000578112">
    <property type="component" value="Unassembled WGS sequence"/>
</dbReference>
<feature type="chain" id="PRO_5031114115" description="GH26 domain-containing protein" evidence="1">
    <location>
        <begin position="21"/>
        <end position="313"/>
    </location>
</feature>
<dbReference type="Gene3D" id="3.20.20.80">
    <property type="entry name" value="Glycosidases"/>
    <property type="match status" value="1"/>
</dbReference>
<dbReference type="InterPro" id="IPR017853">
    <property type="entry name" value="GH"/>
</dbReference>
<evidence type="ECO:0008006" key="4">
    <source>
        <dbReference type="Google" id="ProtNLM"/>
    </source>
</evidence>
<organism evidence="2 3">
    <name type="scientific">Actinoplanes digitatis</name>
    <dbReference type="NCBI Taxonomy" id="1868"/>
    <lineage>
        <taxon>Bacteria</taxon>
        <taxon>Bacillati</taxon>
        <taxon>Actinomycetota</taxon>
        <taxon>Actinomycetes</taxon>
        <taxon>Micromonosporales</taxon>
        <taxon>Micromonosporaceae</taxon>
        <taxon>Actinoplanes</taxon>
    </lineage>
</organism>
<gene>
    <name evidence="2" type="ORF">BJ971_004386</name>
</gene>
<evidence type="ECO:0000313" key="2">
    <source>
        <dbReference type="EMBL" id="MBB4763830.1"/>
    </source>
</evidence>
<protein>
    <recommendedName>
        <fullName evidence="4">GH26 domain-containing protein</fullName>
    </recommendedName>
</protein>